<comment type="caution">
    <text evidence="2">The sequence shown here is derived from an EMBL/GenBank/DDBJ whole genome shotgun (WGS) entry which is preliminary data.</text>
</comment>
<name>A0ABP3EPT1_9ACTN</name>
<evidence type="ECO:0000259" key="1">
    <source>
        <dbReference type="Pfam" id="PF13676"/>
    </source>
</evidence>
<protein>
    <recommendedName>
        <fullName evidence="1">TIR domain-containing protein</fullName>
    </recommendedName>
</protein>
<feature type="domain" description="TIR" evidence="1">
    <location>
        <begin position="2"/>
        <end position="95"/>
    </location>
</feature>
<dbReference type="Pfam" id="PF13676">
    <property type="entry name" value="TIR_2"/>
    <property type="match status" value="1"/>
</dbReference>
<organism evidence="2 3">
    <name type="scientific">Cryptosporangium japonicum</name>
    <dbReference type="NCBI Taxonomy" id="80872"/>
    <lineage>
        <taxon>Bacteria</taxon>
        <taxon>Bacillati</taxon>
        <taxon>Actinomycetota</taxon>
        <taxon>Actinomycetes</taxon>
        <taxon>Cryptosporangiales</taxon>
        <taxon>Cryptosporangiaceae</taxon>
        <taxon>Cryptosporangium</taxon>
    </lineage>
</organism>
<accession>A0ABP3EPT1</accession>
<dbReference type="SUPFAM" id="SSF52200">
    <property type="entry name" value="Toll/Interleukin receptor TIR domain"/>
    <property type="match status" value="1"/>
</dbReference>
<dbReference type="InterPro" id="IPR035897">
    <property type="entry name" value="Toll_tir_struct_dom_sf"/>
</dbReference>
<proteinExistence type="predicted"/>
<dbReference type="Gene3D" id="3.40.50.10140">
    <property type="entry name" value="Toll/interleukin-1 receptor homology (TIR) domain"/>
    <property type="match status" value="1"/>
</dbReference>
<sequence length="208" mass="24367">MRVFYDQFEIVNLWGVDLPEHLDDVYRRKARYAMVFASENYARKMWTNHERRSLQTRALEEKDAYLLPVRLDDTDIPGLRPTTGYLDARQHSPEDVARAVLVKLSMPAQPRKATTEREPVPVPMSIRARQRLLAERPSGWEYMLLADRLWNAVQEREPRFLDFELGYARSNGAYVEREDFLHFGIQRLAAAGELISKAPELLNHRNQQ</sequence>
<gene>
    <name evidence="2" type="ORF">GCM10009539_70610</name>
</gene>
<reference evidence="3" key="1">
    <citation type="journal article" date="2019" name="Int. J. Syst. Evol. Microbiol.">
        <title>The Global Catalogue of Microorganisms (GCM) 10K type strain sequencing project: providing services to taxonomists for standard genome sequencing and annotation.</title>
        <authorList>
            <consortium name="The Broad Institute Genomics Platform"/>
            <consortium name="The Broad Institute Genome Sequencing Center for Infectious Disease"/>
            <person name="Wu L."/>
            <person name="Ma J."/>
        </authorList>
    </citation>
    <scope>NUCLEOTIDE SEQUENCE [LARGE SCALE GENOMIC DNA]</scope>
    <source>
        <strain evidence="3">JCM 10425</strain>
    </source>
</reference>
<keyword evidence="3" id="KW-1185">Reference proteome</keyword>
<evidence type="ECO:0000313" key="3">
    <source>
        <dbReference type="Proteomes" id="UP001500967"/>
    </source>
</evidence>
<dbReference type="InterPro" id="IPR000157">
    <property type="entry name" value="TIR_dom"/>
</dbReference>
<dbReference type="EMBL" id="BAAAGX010000032">
    <property type="protein sequence ID" value="GAA0273042.1"/>
    <property type="molecule type" value="Genomic_DNA"/>
</dbReference>
<dbReference type="Proteomes" id="UP001500967">
    <property type="component" value="Unassembled WGS sequence"/>
</dbReference>
<evidence type="ECO:0000313" key="2">
    <source>
        <dbReference type="EMBL" id="GAA0273042.1"/>
    </source>
</evidence>